<organism evidence="3 4">
    <name type="scientific">Ascodesmis nigricans</name>
    <dbReference type="NCBI Taxonomy" id="341454"/>
    <lineage>
        <taxon>Eukaryota</taxon>
        <taxon>Fungi</taxon>
        <taxon>Dikarya</taxon>
        <taxon>Ascomycota</taxon>
        <taxon>Pezizomycotina</taxon>
        <taxon>Pezizomycetes</taxon>
        <taxon>Pezizales</taxon>
        <taxon>Ascodesmidaceae</taxon>
        <taxon>Ascodesmis</taxon>
    </lineage>
</organism>
<name>A0A4S2N0P5_9PEZI</name>
<dbReference type="STRING" id="341454.A0A4S2N0P5"/>
<evidence type="ECO:0008006" key="5">
    <source>
        <dbReference type="Google" id="ProtNLM"/>
    </source>
</evidence>
<comment type="similarity">
    <text evidence="1">Belongs to the PPR family. P subfamily.</text>
</comment>
<dbReference type="InParanoid" id="A0A4S2N0P5"/>
<evidence type="ECO:0000256" key="2">
    <source>
        <dbReference type="SAM" id="MobiDB-lite"/>
    </source>
</evidence>
<dbReference type="OrthoDB" id="185373at2759"/>
<dbReference type="InterPro" id="IPR011990">
    <property type="entry name" value="TPR-like_helical_dom_sf"/>
</dbReference>
<evidence type="ECO:0000256" key="1">
    <source>
        <dbReference type="ARBA" id="ARBA00007626"/>
    </source>
</evidence>
<dbReference type="AlphaFoldDB" id="A0A4S2N0P5"/>
<evidence type="ECO:0000313" key="4">
    <source>
        <dbReference type="Proteomes" id="UP000298138"/>
    </source>
</evidence>
<accession>A0A4S2N0P5</accession>
<dbReference type="GO" id="GO:0003729">
    <property type="term" value="F:mRNA binding"/>
    <property type="evidence" value="ECO:0007669"/>
    <property type="project" value="InterPro"/>
</dbReference>
<sequence length="763" mass="86168">MSASSTCRALCLRCRPQTIIRSPSAVRSASTATPTRKFVPFNTASKSRIRQPLSRPVVPPERKQKRKTIPTTIAPQLSQEELASIYSQELFVFRSDVSATQVFSAMQSYPQLREIGVLTADDISNLARQIHSLFRKTGAKRDVAEYLDVLIQDCMTGAIPGHPLATVHIISCLKDMEDFDKATQFFQWLREEATQAYCDMRVYGSAIEMFAYKGEPLPFMEELWNEALVRWSGTTSLAVARDTGKGISVMLLQGIITARLFHKEWRGAYEGLDICLRLYPTLTPSRLYELFIYERPIREAYIVFLLACRAGQPPKATVLTPLLKETFRATHDPRALLRLVYNYVGAGGIPSALHLNCLIQSILTGCPPEELDKNLSYVRSLIAAFARVNVPPSTSTFNNLISLGGKLRQPALVFSAFKELLAAGLTPDTVTHRANLAAVAHLKEVDRLEATWKLLKEHKEATGRQWEGYDWHVFIKAAIACDNIPFFRKELFDARLELGPDQVAKINHRLSTSLTLNMEGNTPDEYDSSKYHSQSHQQMRAHIKALTDVFSSASTLDYASAYPDGDQLFELDPGSSPAMTDSRPDARESSLAETRPSVEELKEIYEKLTPAIHPATGEEATGTGTITGYDIATLRFENWRAINRLLFEAELVQLRFARKAAEQEIAMKQRLAWREGREYNSYVDEEMLRKQDLGYEKLFWNEEKAKMRVAEVAQQRDAGEDGWRKEEIKMRCSLVAGRETRPINHIKRGLRLKNQSGETLTFV</sequence>
<reference evidence="3 4" key="1">
    <citation type="submission" date="2019-04" db="EMBL/GenBank/DDBJ databases">
        <title>Comparative genomics and transcriptomics to analyze fruiting body development in filamentous ascomycetes.</title>
        <authorList>
            <consortium name="DOE Joint Genome Institute"/>
            <person name="Lutkenhaus R."/>
            <person name="Traeger S."/>
            <person name="Breuer J."/>
            <person name="Kuo A."/>
            <person name="Lipzen A."/>
            <person name="Pangilinan J."/>
            <person name="Dilworth D."/>
            <person name="Sandor L."/>
            <person name="Poggeler S."/>
            <person name="Barry K."/>
            <person name="Grigoriev I.V."/>
            <person name="Nowrousian M."/>
        </authorList>
    </citation>
    <scope>NUCLEOTIDE SEQUENCE [LARGE SCALE GENOMIC DNA]</scope>
    <source>
        <strain evidence="3 4">CBS 389.68</strain>
    </source>
</reference>
<dbReference type="PANTHER" id="PTHR47874">
    <property type="entry name" value="EXPRESSED PROTEIN"/>
    <property type="match status" value="1"/>
</dbReference>
<gene>
    <name evidence="3" type="ORF">EX30DRAFT_338984</name>
</gene>
<feature type="compositionally biased region" description="Basic and acidic residues" evidence="2">
    <location>
        <begin position="582"/>
        <end position="596"/>
    </location>
</feature>
<feature type="region of interest" description="Disordered" evidence="2">
    <location>
        <begin position="569"/>
        <end position="596"/>
    </location>
</feature>
<protein>
    <recommendedName>
        <fullName evidence="5">Pentatricopeptide repeat protein</fullName>
    </recommendedName>
</protein>
<evidence type="ECO:0000313" key="3">
    <source>
        <dbReference type="EMBL" id="TGZ82678.1"/>
    </source>
</evidence>
<keyword evidence="4" id="KW-1185">Reference proteome</keyword>
<dbReference type="Gene3D" id="1.25.40.10">
    <property type="entry name" value="Tetratricopeptide repeat domain"/>
    <property type="match status" value="1"/>
</dbReference>
<proteinExistence type="inferred from homology"/>
<dbReference type="InterPro" id="IPR044179">
    <property type="entry name" value="PPR5-like"/>
</dbReference>
<dbReference type="PANTHER" id="PTHR47874:SF4">
    <property type="entry name" value="EXPRESSED PROTEIN"/>
    <property type="match status" value="1"/>
</dbReference>
<dbReference type="Proteomes" id="UP000298138">
    <property type="component" value="Unassembled WGS sequence"/>
</dbReference>
<dbReference type="EMBL" id="ML220114">
    <property type="protein sequence ID" value="TGZ82678.1"/>
    <property type="molecule type" value="Genomic_DNA"/>
</dbReference>